<evidence type="ECO:0000313" key="3">
    <source>
        <dbReference type="Proteomes" id="UP000580250"/>
    </source>
</evidence>
<comment type="caution">
    <text evidence="2">The sequence shown here is derived from an EMBL/GenBank/DDBJ whole genome shotgun (WGS) entry which is preliminary data.</text>
</comment>
<evidence type="ECO:0000256" key="1">
    <source>
        <dbReference type="SAM" id="SignalP"/>
    </source>
</evidence>
<feature type="signal peptide" evidence="1">
    <location>
        <begin position="1"/>
        <end position="18"/>
    </location>
</feature>
<feature type="chain" id="PRO_5028316187" evidence="1">
    <location>
        <begin position="19"/>
        <end position="75"/>
    </location>
</feature>
<organism evidence="2 3">
    <name type="scientific">Meloidogyne enterolobii</name>
    <name type="common">Root-knot nematode worm</name>
    <name type="synonym">Meloidogyne mayaguensis</name>
    <dbReference type="NCBI Taxonomy" id="390850"/>
    <lineage>
        <taxon>Eukaryota</taxon>
        <taxon>Metazoa</taxon>
        <taxon>Ecdysozoa</taxon>
        <taxon>Nematoda</taxon>
        <taxon>Chromadorea</taxon>
        <taxon>Rhabditida</taxon>
        <taxon>Tylenchina</taxon>
        <taxon>Tylenchomorpha</taxon>
        <taxon>Tylenchoidea</taxon>
        <taxon>Meloidogynidae</taxon>
        <taxon>Meloidogyninae</taxon>
        <taxon>Meloidogyne</taxon>
    </lineage>
</organism>
<proteinExistence type="predicted"/>
<evidence type="ECO:0000313" key="2">
    <source>
        <dbReference type="EMBL" id="CAD2173501.1"/>
    </source>
</evidence>
<keyword evidence="1" id="KW-0732">Signal</keyword>
<name>A0A6V7VH42_MELEN</name>
<accession>A0A6V7VH42</accession>
<protein>
    <submittedName>
        <fullName evidence="2">Uncharacterized protein</fullName>
    </submittedName>
</protein>
<reference evidence="2 3" key="1">
    <citation type="submission" date="2020-08" db="EMBL/GenBank/DDBJ databases">
        <authorList>
            <person name="Koutsovoulos G."/>
            <person name="Danchin GJ E."/>
        </authorList>
    </citation>
    <scope>NUCLEOTIDE SEQUENCE [LARGE SCALE GENOMIC DNA]</scope>
</reference>
<dbReference type="AlphaFoldDB" id="A0A6V7VH42"/>
<dbReference type="Proteomes" id="UP000580250">
    <property type="component" value="Unassembled WGS sequence"/>
</dbReference>
<sequence length="75" mass="8585">MFFCLLWLFWLSISSSLANSEKQGYDKDSIVVGYGDHFVQLENKTVILNDKSLIADNINDVLDSQVKDLLIDFLQ</sequence>
<dbReference type="EMBL" id="CAJEWN010000218">
    <property type="protein sequence ID" value="CAD2173501.1"/>
    <property type="molecule type" value="Genomic_DNA"/>
</dbReference>
<gene>
    <name evidence="2" type="ORF">MENT_LOCUS25112</name>
</gene>